<feature type="transmembrane region" description="Helical" evidence="1">
    <location>
        <begin position="54"/>
        <end position="74"/>
    </location>
</feature>
<dbReference type="GO" id="GO:0016020">
    <property type="term" value="C:membrane"/>
    <property type="evidence" value="ECO:0007669"/>
    <property type="project" value="TreeGrafter"/>
</dbReference>
<feature type="transmembrane region" description="Helical" evidence="1">
    <location>
        <begin position="142"/>
        <end position="166"/>
    </location>
</feature>
<keyword evidence="3" id="KW-0012">Acyltransferase</keyword>
<dbReference type="GO" id="GO:0016747">
    <property type="term" value="F:acyltransferase activity, transferring groups other than amino-acyl groups"/>
    <property type="evidence" value="ECO:0007669"/>
    <property type="project" value="InterPro"/>
</dbReference>
<feature type="transmembrane region" description="Helical" evidence="1">
    <location>
        <begin position="254"/>
        <end position="271"/>
    </location>
</feature>
<evidence type="ECO:0000259" key="2">
    <source>
        <dbReference type="Pfam" id="PF01757"/>
    </source>
</evidence>
<keyword evidence="1" id="KW-0472">Membrane</keyword>
<keyword evidence="1" id="KW-1133">Transmembrane helix</keyword>
<feature type="domain" description="Acyltransferase 3" evidence="2">
    <location>
        <begin position="20"/>
        <end position="332"/>
    </location>
</feature>
<keyword evidence="3" id="KW-0808">Transferase</keyword>
<dbReference type="Proteomes" id="UP000437748">
    <property type="component" value="Unassembled WGS sequence"/>
</dbReference>
<keyword evidence="4" id="KW-1185">Reference proteome</keyword>
<dbReference type="InterPro" id="IPR002656">
    <property type="entry name" value="Acyl_transf_3_dom"/>
</dbReference>
<dbReference type="GO" id="GO:0000271">
    <property type="term" value="P:polysaccharide biosynthetic process"/>
    <property type="evidence" value="ECO:0007669"/>
    <property type="project" value="TreeGrafter"/>
</dbReference>
<feature type="transmembrane region" description="Helical" evidence="1">
    <location>
        <begin position="291"/>
        <end position="309"/>
    </location>
</feature>
<name>A0A6N6VY99_9BACT</name>
<organism evidence="3 4">
    <name type="scientific">Silvanigrella paludirubra</name>
    <dbReference type="NCBI Taxonomy" id="2499159"/>
    <lineage>
        <taxon>Bacteria</taxon>
        <taxon>Pseudomonadati</taxon>
        <taxon>Bdellovibrionota</taxon>
        <taxon>Oligoflexia</taxon>
        <taxon>Silvanigrellales</taxon>
        <taxon>Silvanigrellaceae</taxon>
        <taxon>Silvanigrella</taxon>
    </lineage>
</organism>
<dbReference type="RefSeq" id="WP_153420484.1">
    <property type="nucleotide sequence ID" value="NZ_WFLM01000003.1"/>
</dbReference>
<dbReference type="Pfam" id="PF01757">
    <property type="entry name" value="Acyl_transf_3"/>
    <property type="match status" value="1"/>
</dbReference>
<feature type="transmembrane region" description="Helical" evidence="1">
    <location>
        <begin position="230"/>
        <end position="248"/>
    </location>
</feature>
<dbReference type="PANTHER" id="PTHR23028:SF131">
    <property type="entry name" value="BLR2367 PROTEIN"/>
    <property type="match status" value="1"/>
</dbReference>
<dbReference type="AlphaFoldDB" id="A0A6N6VY99"/>
<dbReference type="InterPro" id="IPR050879">
    <property type="entry name" value="Acyltransferase_3"/>
</dbReference>
<sequence>MLDFFGINKKNFSIKNDEILSIHYLRGIAALLVALYHLAESKETPLALVSVSKWMASGVDVFFVISGFVIYLNYLNKNLSPLSFLIRRFIRVIPLYWIFLIMLIILNFLFPKLAFNNVSINFESVYKSLLFIPYFDIKNHEIWPILIPGWTLNYEIFFYLLFSFFLFKTKKHILISMAVIFSILLITGFLIKTNNAILLTYTNPLLLEFLSGMFLANLYFRSKFFESKSLLISISFILIGITGFMLFKDLTVRGISWGVPATLVVIGCLMIEKNNKFKYYKIPYLLGSSSYSIYLSHLFTLGLVKYIFIKLKLGYNTPLSFLFLTLFSLISIAFVGIIVHIIVEKPIIKLLLKYVYLGEKRTNKKILVDNQ</sequence>
<feature type="transmembrane region" description="Helical" evidence="1">
    <location>
        <begin position="21"/>
        <end position="39"/>
    </location>
</feature>
<feature type="transmembrane region" description="Helical" evidence="1">
    <location>
        <begin position="321"/>
        <end position="343"/>
    </location>
</feature>
<gene>
    <name evidence="3" type="ORF">GCL60_09530</name>
</gene>
<dbReference type="PANTHER" id="PTHR23028">
    <property type="entry name" value="ACETYLTRANSFERASE"/>
    <property type="match status" value="1"/>
</dbReference>
<evidence type="ECO:0000256" key="1">
    <source>
        <dbReference type="SAM" id="Phobius"/>
    </source>
</evidence>
<keyword evidence="1" id="KW-0812">Transmembrane</keyword>
<feature type="transmembrane region" description="Helical" evidence="1">
    <location>
        <begin position="197"/>
        <end position="218"/>
    </location>
</feature>
<dbReference type="EMBL" id="WFLM01000003">
    <property type="protein sequence ID" value="KAB8039085.1"/>
    <property type="molecule type" value="Genomic_DNA"/>
</dbReference>
<dbReference type="OrthoDB" id="9767863at2"/>
<evidence type="ECO:0000313" key="3">
    <source>
        <dbReference type="EMBL" id="KAB8039085.1"/>
    </source>
</evidence>
<reference evidence="3 4" key="1">
    <citation type="submission" date="2019-10" db="EMBL/GenBank/DDBJ databases">
        <title>New species of Slilvanegrellaceae.</title>
        <authorList>
            <person name="Pitt A."/>
            <person name="Hahn M.W."/>
        </authorList>
    </citation>
    <scope>NUCLEOTIDE SEQUENCE [LARGE SCALE GENOMIC DNA]</scope>
    <source>
        <strain evidence="3 4">SP-Ram-0.45-NSY-1</strain>
    </source>
</reference>
<comment type="caution">
    <text evidence="3">The sequence shown here is derived from an EMBL/GenBank/DDBJ whole genome shotgun (WGS) entry which is preliminary data.</text>
</comment>
<feature type="transmembrane region" description="Helical" evidence="1">
    <location>
        <begin position="95"/>
        <end position="115"/>
    </location>
</feature>
<protein>
    <submittedName>
        <fullName evidence="3">Acyltransferase family protein</fullName>
    </submittedName>
</protein>
<evidence type="ECO:0000313" key="4">
    <source>
        <dbReference type="Proteomes" id="UP000437748"/>
    </source>
</evidence>
<feature type="transmembrane region" description="Helical" evidence="1">
    <location>
        <begin position="173"/>
        <end position="191"/>
    </location>
</feature>
<proteinExistence type="predicted"/>
<accession>A0A6N6VY99</accession>